<reference evidence="15" key="2">
    <citation type="submission" date="2023-06" db="EMBL/GenBank/DDBJ databases">
        <authorList>
            <person name="Kobayashi Y."/>
            <person name="Kayamori A."/>
            <person name="Aoki K."/>
            <person name="Shiwa Y."/>
            <person name="Fujita N."/>
            <person name="Sugita T."/>
            <person name="Iwasaki W."/>
            <person name="Tanaka N."/>
            <person name="Takashima M."/>
        </authorList>
    </citation>
    <scope>NUCLEOTIDE SEQUENCE</scope>
    <source>
        <strain evidence="15">HIS016</strain>
    </source>
</reference>
<dbReference type="Pfam" id="PF00153">
    <property type="entry name" value="Mito_carr"/>
    <property type="match status" value="3"/>
</dbReference>
<dbReference type="Gene3D" id="1.50.40.10">
    <property type="entry name" value="Mitochondrial carrier domain"/>
    <property type="match status" value="1"/>
</dbReference>
<evidence type="ECO:0000256" key="2">
    <source>
        <dbReference type="ARBA" id="ARBA00006375"/>
    </source>
</evidence>
<keyword evidence="16" id="KW-1185">Reference proteome</keyword>
<feature type="compositionally biased region" description="Polar residues" evidence="13">
    <location>
        <begin position="19"/>
        <end position="29"/>
    </location>
</feature>
<dbReference type="GO" id="GO:0005743">
    <property type="term" value="C:mitochondrial inner membrane"/>
    <property type="evidence" value="ECO:0007669"/>
    <property type="project" value="UniProtKB-SubCell"/>
</dbReference>
<dbReference type="PROSITE" id="PS00018">
    <property type="entry name" value="EF_HAND_1"/>
    <property type="match status" value="1"/>
</dbReference>
<evidence type="ECO:0000256" key="13">
    <source>
        <dbReference type="SAM" id="MobiDB-lite"/>
    </source>
</evidence>
<dbReference type="InterPro" id="IPR002067">
    <property type="entry name" value="MCP"/>
</dbReference>
<dbReference type="PANTHER" id="PTHR24089">
    <property type="entry name" value="SOLUTE CARRIER FAMILY 25"/>
    <property type="match status" value="1"/>
</dbReference>
<feature type="repeat" description="Solcar" evidence="12">
    <location>
        <begin position="326"/>
        <end position="422"/>
    </location>
</feature>
<evidence type="ECO:0000256" key="3">
    <source>
        <dbReference type="ARBA" id="ARBA00022448"/>
    </source>
</evidence>
<evidence type="ECO:0000259" key="14">
    <source>
        <dbReference type="PROSITE" id="PS50222"/>
    </source>
</evidence>
<evidence type="ECO:0000256" key="7">
    <source>
        <dbReference type="ARBA" id="ARBA00022792"/>
    </source>
</evidence>
<keyword evidence="9" id="KW-1133">Transmembrane helix</keyword>
<keyword evidence="11 12" id="KW-0472">Membrane</keyword>
<dbReference type="SUPFAM" id="SSF103506">
    <property type="entry name" value="Mitochondrial carrier"/>
    <property type="match status" value="1"/>
</dbReference>
<dbReference type="FunFam" id="1.50.40.10:FF:000016">
    <property type="entry name" value="Solute carrier family 25 member 23"/>
    <property type="match status" value="1"/>
</dbReference>
<keyword evidence="3" id="KW-0813">Transport</keyword>
<sequence>MSTQSSSPQGPSGQAQSATQRTRPSQSHGNAHYPLQSSRDDGEETSLREPPGADLFPKGRTLADFRAAEGASARAAKLRAIWSHLPELPDVDPNHPTEAQRMRLPGQDTLSALSPERAARLRTLYTEELVKQIGEDRPDARLWGGADDLEPFEHAQKGVSWKAFRKFLWDQERQLWDEFQRLDQNQDGVLDAEEMRIALDHQGVHLSQSAASDLVRLLSGTPDKEHVSFTEFRDFLLLLPRRATPFEIYKFYQVHKRFSDGRGAARVNMDGDPILSFPKAPGAPEHSTAEGFFRPLDHDDPLDDLEDTLDVIGDEDEDYYEPETRHEAWRFLLAGGIAGGVSRTFTAPFDRLKVFLMTMNIPQSSGKPTPFRAAHNLAVAMRAIYNEGGGVRAFWVGNGLNVLKILPESAIKFVSYEQAKRFLAKYWDGVSDPSEISSSSRFIAGGIGGITSQLSIYGLETLKTRVQSNVGPSKGWESVKKTASFMWREGGFRPFYRGLTLGLVGVFPYSAIDMGTYESLKTAYCRSMKVDEPPVYAVLSFGALSGSIGAATVYPINLLRTRLQASGSTGHPQRYTGFLDVLQVTLRNEGWRGLYKGLLPSILKVGPAVGISWIVYEDAKRRLGV</sequence>
<evidence type="ECO:0000256" key="1">
    <source>
        <dbReference type="ARBA" id="ARBA00004448"/>
    </source>
</evidence>
<protein>
    <recommendedName>
        <fullName evidence="14">EF-hand domain-containing protein</fullName>
    </recommendedName>
</protein>
<evidence type="ECO:0000313" key="15">
    <source>
        <dbReference type="EMBL" id="GMK58472.1"/>
    </source>
</evidence>
<dbReference type="PROSITE" id="PS50920">
    <property type="entry name" value="SOLCAR"/>
    <property type="match status" value="3"/>
</dbReference>
<gene>
    <name evidence="15" type="ORF">CspeluHIS016_0505040</name>
</gene>
<keyword evidence="5" id="KW-0479">Metal-binding</keyword>
<dbReference type="PRINTS" id="PR00926">
    <property type="entry name" value="MITOCARRIER"/>
</dbReference>
<evidence type="ECO:0000256" key="9">
    <source>
        <dbReference type="ARBA" id="ARBA00022989"/>
    </source>
</evidence>
<keyword evidence="4 12" id="KW-0812">Transmembrane</keyword>
<feature type="repeat" description="Solcar" evidence="12">
    <location>
        <begin position="533"/>
        <end position="622"/>
    </location>
</feature>
<evidence type="ECO:0000256" key="11">
    <source>
        <dbReference type="ARBA" id="ARBA00023136"/>
    </source>
</evidence>
<keyword evidence="7" id="KW-0999">Mitochondrion inner membrane</keyword>
<keyword evidence="10" id="KW-0496">Mitochondrion</keyword>
<evidence type="ECO:0000256" key="10">
    <source>
        <dbReference type="ARBA" id="ARBA00023128"/>
    </source>
</evidence>
<dbReference type="AlphaFoldDB" id="A0AAD3TX32"/>
<evidence type="ECO:0000256" key="5">
    <source>
        <dbReference type="ARBA" id="ARBA00022723"/>
    </source>
</evidence>
<dbReference type="InterPro" id="IPR002048">
    <property type="entry name" value="EF_hand_dom"/>
</dbReference>
<dbReference type="Proteomes" id="UP001222932">
    <property type="component" value="Unassembled WGS sequence"/>
</dbReference>
<dbReference type="InterPro" id="IPR023395">
    <property type="entry name" value="MCP_dom_sf"/>
</dbReference>
<dbReference type="InterPro" id="IPR011992">
    <property type="entry name" value="EF-hand-dom_pair"/>
</dbReference>
<name>A0AAD3TX32_9TREE</name>
<dbReference type="InterPro" id="IPR018247">
    <property type="entry name" value="EF_Hand_1_Ca_BS"/>
</dbReference>
<feature type="repeat" description="Solcar" evidence="12">
    <location>
        <begin position="436"/>
        <end position="523"/>
    </location>
</feature>
<evidence type="ECO:0000256" key="4">
    <source>
        <dbReference type="ARBA" id="ARBA00022692"/>
    </source>
</evidence>
<dbReference type="GO" id="GO:0055085">
    <property type="term" value="P:transmembrane transport"/>
    <property type="evidence" value="ECO:0007669"/>
    <property type="project" value="InterPro"/>
</dbReference>
<comment type="similarity">
    <text evidence="2">Belongs to the mitochondrial carrier (TC 2.A.29) family.</text>
</comment>
<dbReference type="Gene3D" id="1.10.238.10">
    <property type="entry name" value="EF-hand"/>
    <property type="match status" value="1"/>
</dbReference>
<dbReference type="SUPFAM" id="SSF47473">
    <property type="entry name" value="EF-hand"/>
    <property type="match status" value="1"/>
</dbReference>
<feature type="region of interest" description="Disordered" evidence="13">
    <location>
        <begin position="1"/>
        <end position="59"/>
    </location>
</feature>
<dbReference type="EMBL" id="BTCM01000005">
    <property type="protein sequence ID" value="GMK58472.1"/>
    <property type="molecule type" value="Genomic_DNA"/>
</dbReference>
<evidence type="ECO:0000313" key="16">
    <source>
        <dbReference type="Proteomes" id="UP001222932"/>
    </source>
</evidence>
<accession>A0AAD3TX32</accession>
<feature type="domain" description="EF-hand" evidence="14">
    <location>
        <begin position="170"/>
        <end position="205"/>
    </location>
</feature>
<evidence type="ECO:0000256" key="6">
    <source>
        <dbReference type="ARBA" id="ARBA00022737"/>
    </source>
</evidence>
<feature type="compositionally biased region" description="Low complexity" evidence="13">
    <location>
        <begin position="1"/>
        <end position="18"/>
    </location>
</feature>
<keyword evidence="6" id="KW-0677">Repeat</keyword>
<comment type="subcellular location">
    <subcellularLocation>
        <location evidence="1">Mitochondrion inner membrane</location>
        <topology evidence="1">Multi-pass membrane protein</topology>
    </subcellularLocation>
</comment>
<dbReference type="PROSITE" id="PS50222">
    <property type="entry name" value="EF_HAND_2"/>
    <property type="match status" value="1"/>
</dbReference>
<proteinExistence type="inferred from homology"/>
<dbReference type="GO" id="GO:0005509">
    <property type="term" value="F:calcium ion binding"/>
    <property type="evidence" value="ECO:0007669"/>
    <property type="project" value="InterPro"/>
</dbReference>
<dbReference type="InterPro" id="IPR018108">
    <property type="entry name" value="MCP_transmembrane"/>
</dbReference>
<organism evidence="15 16">
    <name type="scientific">Cutaneotrichosporon spelunceum</name>
    <dbReference type="NCBI Taxonomy" id="1672016"/>
    <lineage>
        <taxon>Eukaryota</taxon>
        <taxon>Fungi</taxon>
        <taxon>Dikarya</taxon>
        <taxon>Basidiomycota</taxon>
        <taxon>Agaricomycotina</taxon>
        <taxon>Tremellomycetes</taxon>
        <taxon>Trichosporonales</taxon>
        <taxon>Trichosporonaceae</taxon>
        <taxon>Cutaneotrichosporon</taxon>
    </lineage>
</organism>
<evidence type="ECO:0000256" key="8">
    <source>
        <dbReference type="ARBA" id="ARBA00022837"/>
    </source>
</evidence>
<keyword evidence="8" id="KW-0106">Calcium</keyword>
<comment type="caution">
    <text evidence="15">The sequence shown here is derived from an EMBL/GenBank/DDBJ whole genome shotgun (WGS) entry which is preliminary data.</text>
</comment>
<evidence type="ECO:0000256" key="12">
    <source>
        <dbReference type="PROSITE-ProRule" id="PRU00282"/>
    </source>
</evidence>
<reference evidence="15" key="1">
    <citation type="journal article" date="2023" name="BMC Genomics">
        <title>Chromosome-level genome assemblies of Cutaneotrichosporon spp. (Trichosporonales, Basidiomycota) reveal imbalanced evolution between nucleotide sequences and chromosome synteny.</title>
        <authorList>
            <person name="Kobayashi Y."/>
            <person name="Kayamori A."/>
            <person name="Aoki K."/>
            <person name="Shiwa Y."/>
            <person name="Matsutani M."/>
            <person name="Fujita N."/>
            <person name="Sugita T."/>
            <person name="Iwasaki W."/>
            <person name="Tanaka N."/>
            <person name="Takashima M."/>
        </authorList>
    </citation>
    <scope>NUCLEOTIDE SEQUENCE</scope>
    <source>
        <strain evidence="15">HIS016</strain>
    </source>
</reference>